<dbReference type="EMBL" id="LBQC01000004">
    <property type="protein sequence ID" value="KKP73453.1"/>
    <property type="molecule type" value="Genomic_DNA"/>
</dbReference>
<organism evidence="1 2">
    <name type="scientific">Candidatus Roizmanbacteria bacterium GW2011_GWA2_35_19</name>
    <dbReference type="NCBI Taxonomy" id="1618478"/>
    <lineage>
        <taxon>Bacteria</taxon>
        <taxon>Candidatus Roizmaniibacteriota</taxon>
    </lineage>
</organism>
<gene>
    <name evidence="1" type="ORF">UR68_C0004G0006</name>
</gene>
<name>A0A0G0BVX4_9BACT</name>
<sequence length="54" mass="6056">MSEIPLRIPGRAGMRDCHISSQGRITLEEAFVNVEDKGIIKEPFFTATLPELKI</sequence>
<dbReference type="Proteomes" id="UP000034457">
    <property type="component" value="Unassembled WGS sequence"/>
</dbReference>
<comment type="caution">
    <text evidence="1">The sequence shown here is derived from an EMBL/GenBank/DDBJ whole genome shotgun (WGS) entry which is preliminary data.</text>
</comment>
<dbReference type="STRING" id="1618478.UR68_C0004G0006"/>
<accession>A0A0G0BVX4</accession>
<evidence type="ECO:0000313" key="2">
    <source>
        <dbReference type="Proteomes" id="UP000034457"/>
    </source>
</evidence>
<proteinExistence type="predicted"/>
<evidence type="ECO:0000313" key="1">
    <source>
        <dbReference type="EMBL" id="KKP73453.1"/>
    </source>
</evidence>
<reference evidence="1 2" key="1">
    <citation type="journal article" date="2015" name="Nature">
        <title>rRNA introns, odd ribosomes, and small enigmatic genomes across a large radiation of phyla.</title>
        <authorList>
            <person name="Brown C.T."/>
            <person name="Hug L.A."/>
            <person name="Thomas B.C."/>
            <person name="Sharon I."/>
            <person name="Castelle C.J."/>
            <person name="Singh A."/>
            <person name="Wilkins M.J."/>
            <person name="Williams K.H."/>
            <person name="Banfield J.F."/>
        </authorList>
    </citation>
    <scope>NUCLEOTIDE SEQUENCE [LARGE SCALE GENOMIC DNA]</scope>
</reference>
<dbReference type="AlphaFoldDB" id="A0A0G0BVX4"/>
<protein>
    <submittedName>
        <fullName evidence="1">Uncharacterized protein</fullName>
    </submittedName>
</protein>